<dbReference type="SUPFAM" id="SSF55620">
    <property type="entry name" value="Tetrahydrobiopterin biosynthesis enzymes-like"/>
    <property type="match status" value="1"/>
</dbReference>
<dbReference type="Pfam" id="PF01242">
    <property type="entry name" value="PTPS"/>
    <property type="match status" value="1"/>
</dbReference>
<comment type="cofactor">
    <cofactor evidence="5 7">
        <name>Zn(2+)</name>
        <dbReference type="ChEBI" id="CHEBI:29105"/>
    </cofactor>
    <text evidence="5 7">Binds 1 zinc ion per subunit.</text>
</comment>
<sequence length="125" mass="14428">MYEVSTEQSFSAAHYLRNYNGACENLHGHNWKVRVTVRTEVLDSIGLAIDFKILKKNLKDLLDTLDHTCINETVFTESYGNPSSENLSKYLFIEMRKRLSPDFPDLEIGRVDVWETPGNCASYYE</sequence>
<feature type="binding site" evidence="7">
    <location>
        <position position="27"/>
    </location>
    <ligand>
        <name>Zn(2+)</name>
        <dbReference type="ChEBI" id="CHEBI:29105"/>
    </ligand>
</feature>
<keyword evidence="5" id="KW-0456">Lyase</keyword>
<dbReference type="Proteomes" id="UP000017148">
    <property type="component" value="Unassembled WGS sequence"/>
</dbReference>
<reference evidence="8 9" key="1">
    <citation type="journal article" date="2013" name="Environ. Microbiol.">
        <title>Genome analysis of Chitinivibrio alkaliphilus gen. nov., sp. nov., a novel extremely haloalkaliphilic anaerobic chitinolytic bacterium from the candidate phylum Termite Group 3.</title>
        <authorList>
            <person name="Sorokin D.Y."/>
            <person name="Gumerov V.M."/>
            <person name="Rakitin A.L."/>
            <person name="Beletsky A.V."/>
            <person name="Damste J.S."/>
            <person name="Muyzer G."/>
            <person name="Mardanov A.V."/>
            <person name="Ravin N.V."/>
        </authorList>
    </citation>
    <scope>NUCLEOTIDE SEQUENCE [LARGE SCALE GENOMIC DNA]</scope>
    <source>
        <strain evidence="8 9">ACht1</strain>
    </source>
</reference>
<feature type="active site" description="Proton acceptor" evidence="6">
    <location>
        <position position="23"/>
    </location>
</feature>
<dbReference type="InterPro" id="IPR007115">
    <property type="entry name" value="6-PTP_synth/QueD"/>
</dbReference>
<evidence type="ECO:0000256" key="2">
    <source>
        <dbReference type="ARBA" id="ARBA00008900"/>
    </source>
</evidence>
<dbReference type="GO" id="GO:0008616">
    <property type="term" value="P:tRNA queuosine(34) biosynthetic process"/>
    <property type="evidence" value="ECO:0007669"/>
    <property type="project" value="UniProtKB-KW"/>
</dbReference>
<dbReference type="NCBIfam" id="TIGR03367">
    <property type="entry name" value="queuosine_QueD"/>
    <property type="match status" value="1"/>
</dbReference>
<dbReference type="OrthoDB" id="9804698at2"/>
<comment type="similarity">
    <text evidence="2 5">Belongs to the PTPS family. QueD subfamily.</text>
</comment>
<dbReference type="PANTHER" id="PTHR12589:SF8">
    <property type="entry name" value="6-CARBOXY-5,6,7,8-TETRAHYDROPTERIN SYNTHASE"/>
    <property type="match status" value="1"/>
</dbReference>
<feature type="binding site" evidence="7">
    <location>
        <position position="14"/>
    </location>
    <ligand>
        <name>Zn(2+)</name>
        <dbReference type="ChEBI" id="CHEBI:29105"/>
    </ligand>
</feature>
<evidence type="ECO:0000313" key="8">
    <source>
        <dbReference type="EMBL" id="ERP30791.1"/>
    </source>
</evidence>
<keyword evidence="9" id="KW-1185">Reference proteome</keyword>
<evidence type="ECO:0000256" key="3">
    <source>
        <dbReference type="ARBA" id="ARBA00018141"/>
    </source>
</evidence>
<feature type="active site" description="Charge relay system" evidence="6">
    <location>
        <position position="67"/>
    </location>
</feature>
<dbReference type="InterPro" id="IPR038418">
    <property type="entry name" value="6-PTP_synth/QueD_sf"/>
</dbReference>
<dbReference type="UniPathway" id="UPA00391"/>
<keyword evidence="5 7" id="KW-0862">Zinc</keyword>
<accession>U7D5F0</accession>
<feature type="active site" description="Charge relay system" evidence="6">
    <location>
        <position position="115"/>
    </location>
</feature>
<proteinExistence type="inferred from homology"/>
<dbReference type="GO" id="GO:0070497">
    <property type="term" value="F:6-carboxytetrahydropterin synthase activity"/>
    <property type="evidence" value="ECO:0007669"/>
    <property type="project" value="UniProtKB-EC"/>
</dbReference>
<keyword evidence="5" id="KW-0671">Queuosine biosynthesis</keyword>
<name>U7D5F0_9BACT</name>
<dbReference type="STRING" id="1313304.CALK_2357"/>
<comment type="caution">
    <text evidence="8">The sequence shown here is derived from an EMBL/GenBank/DDBJ whole genome shotgun (WGS) entry which is preliminary data.</text>
</comment>
<organism evidence="8 9">
    <name type="scientific">Chitinivibrio alkaliphilus ACht1</name>
    <dbReference type="NCBI Taxonomy" id="1313304"/>
    <lineage>
        <taxon>Bacteria</taxon>
        <taxon>Pseudomonadati</taxon>
        <taxon>Fibrobacterota</taxon>
        <taxon>Chitinivibrionia</taxon>
        <taxon>Chitinivibrionales</taxon>
        <taxon>Chitinivibrionaceae</taxon>
        <taxon>Chitinivibrio</taxon>
    </lineage>
</organism>
<evidence type="ECO:0000256" key="7">
    <source>
        <dbReference type="PIRSR" id="PIRSR006113-2"/>
    </source>
</evidence>
<evidence type="ECO:0000256" key="4">
    <source>
        <dbReference type="ARBA" id="ARBA00048807"/>
    </source>
</evidence>
<keyword evidence="5 7" id="KW-0479">Metal-binding</keyword>
<gene>
    <name evidence="8" type="ORF">CALK_2357</name>
</gene>
<dbReference type="Gene3D" id="3.30.479.10">
    <property type="entry name" value="6-pyruvoyl tetrahydropterin synthase/QueD"/>
    <property type="match status" value="2"/>
</dbReference>
<evidence type="ECO:0000256" key="1">
    <source>
        <dbReference type="ARBA" id="ARBA00005061"/>
    </source>
</evidence>
<dbReference type="GO" id="GO:0046872">
    <property type="term" value="F:metal ion binding"/>
    <property type="evidence" value="ECO:0007669"/>
    <property type="project" value="UniProtKB-KW"/>
</dbReference>
<dbReference type="eggNOG" id="COG0720">
    <property type="taxonomic scope" value="Bacteria"/>
</dbReference>
<evidence type="ECO:0000256" key="5">
    <source>
        <dbReference type="PIRNR" id="PIRNR006113"/>
    </source>
</evidence>
<dbReference type="PANTHER" id="PTHR12589">
    <property type="entry name" value="PYRUVOYL TETRAHYDROBIOPTERIN SYNTHASE"/>
    <property type="match status" value="1"/>
</dbReference>
<evidence type="ECO:0000256" key="6">
    <source>
        <dbReference type="PIRSR" id="PIRSR006113-1"/>
    </source>
</evidence>
<dbReference type="PATRIC" id="fig|1313304.3.peg.2245"/>
<comment type="catalytic activity">
    <reaction evidence="4 5">
        <text>7,8-dihydroneopterin 3'-triphosphate + H2O = 6-carboxy-5,6,7,8-tetrahydropterin + triphosphate + acetaldehyde + 2 H(+)</text>
        <dbReference type="Rhea" id="RHEA:27966"/>
        <dbReference type="ChEBI" id="CHEBI:15343"/>
        <dbReference type="ChEBI" id="CHEBI:15377"/>
        <dbReference type="ChEBI" id="CHEBI:15378"/>
        <dbReference type="ChEBI" id="CHEBI:18036"/>
        <dbReference type="ChEBI" id="CHEBI:58462"/>
        <dbReference type="ChEBI" id="CHEBI:61032"/>
        <dbReference type="EC" id="4.1.2.50"/>
    </reaction>
</comment>
<dbReference type="EC" id="4.-.-.-" evidence="5"/>
<comment type="pathway">
    <text evidence="1 5">Purine metabolism; 7-cyano-7-deazaguanine biosynthesis.</text>
</comment>
<feature type="binding site" evidence="7">
    <location>
        <position position="29"/>
    </location>
    <ligand>
        <name>Zn(2+)</name>
        <dbReference type="ChEBI" id="CHEBI:29105"/>
    </ligand>
</feature>
<dbReference type="RefSeq" id="WP_022637713.1">
    <property type="nucleotide sequence ID" value="NZ_ASJR01000032.1"/>
</dbReference>
<dbReference type="PIRSF" id="PIRSF006113">
    <property type="entry name" value="PTP_synth"/>
    <property type="match status" value="1"/>
</dbReference>
<dbReference type="AlphaFoldDB" id="U7D5F0"/>
<protein>
    <recommendedName>
        <fullName evidence="3 5">6-carboxy-5,6,7,8-tetrahydropterin synthase</fullName>
        <ecNumber evidence="5">4.-.-.-</ecNumber>
    </recommendedName>
</protein>
<dbReference type="EMBL" id="ASJR01000032">
    <property type="protein sequence ID" value="ERP30791.1"/>
    <property type="molecule type" value="Genomic_DNA"/>
</dbReference>
<evidence type="ECO:0000313" key="9">
    <source>
        <dbReference type="Proteomes" id="UP000017148"/>
    </source>
</evidence>